<evidence type="ECO:0000256" key="10">
    <source>
        <dbReference type="RuleBase" id="RU004227"/>
    </source>
</evidence>
<comment type="similarity">
    <text evidence="7 10">Belongs to the DnaA family.</text>
</comment>
<comment type="subunit">
    <text evidence="7">Oligomerizes as a right-handed, spiral filament on DNA at oriC.</text>
</comment>
<dbReference type="Gene3D" id="1.10.1750.10">
    <property type="match status" value="1"/>
</dbReference>
<evidence type="ECO:0000256" key="5">
    <source>
        <dbReference type="ARBA" id="ARBA00023121"/>
    </source>
</evidence>
<dbReference type="EMBL" id="FR695877">
    <property type="protein sequence ID" value="CBX30726.1"/>
    <property type="molecule type" value="Genomic_DNA"/>
</dbReference>
<keyword evidence="3 7" id="KW-0547">Nucleotide-binding</keyword>
<comment type="caution">
    <text evidence="7">Lacks conserved residue(s) required for the propagation of feature annotation.</text>
</comment>
<proteinExistence type="inferred from homology"/>
<dbReference type="Pfam" id="PF00308">
    <property type="entry name" value="Bac_DnaA"/>
    <property type="match status" value="1"/>
</dbReference>
<dbReference type="InterPro" id="IPR013159">
    <property type="entry name" value="DnaA_C"/>
</dbReference>
<sequence>MGKLIFMEAIWNSIKIAVKMTIPEHSYRMWLEPVEFNRVENGVMVLSAPNYFSQKRAQDNYGSLILSELKKISGENGRYIIEVSERRRKTGLVKVQKSIQLPLPNENIQPHYGRFLRKDFTFDHFVVGGNNEFAFTASLSLAAKKNSQQNCLFLLSKTGMGKSHLSQAVGHHIISQYPEERVYYLTAEDFSNEMVQAYRTDSIDKFKGKYRKECDILLLEDVHSLSGKERTQIELALTLDTLLDADKKIIFSSCYLPGDIPKLNDKLKSRFSYGIISSIEPPNFRTRVRILQKKMLSNGYQVQEEVINYLASELTEDVRQLESGLIGVTARSSLMGIPINLELAENVVKNIAQRKKNITIDIIKKLVCKHFNISLIDLVSSSRKQTVMRPRQIAIYLSRRYTDSPLQTIGKCFNKYHATALHSIGVIERGIKDNGSLKKQVELFSQKLESGNF</sequence>
<feature type="binding site" evidence="7">
    <location>
        <position position="161"/>
    </location>
    <ligand>
        <name>ATP</name>
        <dbReference type="ChEBI" id="CHEBI:30616"/>
    </ligand>
</feature>
<comment type="function">
    <text evidence="7 9">Plays an essential role in the initiation and regulation of chromosomal replication. ATP-DnaA binds to the origin of replication (oriC) to initiate formation of the DNA replication initiation complex once per cell cycle. Binds the DnaA box (a 9 base pair repeat at the origin) and separates the double-stranded (ds)DNA. Forms a right-handed helical filament on oriC DNA; dsDNA binds to the exterior of the filament while single-stranded (ss)DNA is stabiized in the filament's interior. The ATP-DnaA-oriC complex binds and stabilizes one strand of the AT-rich DNA unwinding element (DUE), permitting loading of DNA polymerase. After initiation quickly degrades to an ADP-DnaA complex that is not apt for DNA replication. Binds acidic phospholipids.</text>
</comment>
<name>E1YKU3_9BACT</name>
<feature type="domain" description="Chromosomal replication initiator DnaA C-terminal" evidence="11">
    <location>
        <begin position="359"/>
        <end position="427"/>
    </location>
</feature>
<dbReference type="InterPro" id="IPR024633">
    <property type="entry name" value="DnaA_N_dom"/>
</dbReference>
<dbReference type="GO" id="GO:0008289">
    <property type="term" value="F:lipid binding"/>
    <property type="evidence" value="ECO:0007669"/>
    <property type="project" value="UniProtKB-KW"/>
</dbReference>
<evidence type="ECO:0000313" key="12">
    <source>
        <dbReference type="EMBL" id="CBX30726.1"/>
    </source>
</evidence>
<dbReference type="InterPro" id="IPR027417">
    <property type="entry name" value="P-loop_NTPase"/>
</dbReference>
<evidence type="ECO:0000256" key="2">
    <source>
        <dbReference type="ARBA" id="ARBA00022705"/>
    </source>
</evidence>
<dbReference type="GO" id="GO:0005886">
    <property type="term" value="C:plasma membrane"/>
    <property type="evidence" value="ECO:0007669"/>
    <property type="project" value="TreeGrafter"/>
</dbReference>
<dbReference type="PRINTS" id="PR00051">
    <property type="entry name" value="DNAA"/>
</dbReference>
<comment type="subcellular location">
    <subcellularLocation>
        <location evidence="7">Cytoplasm</location>
    </subcellularLocation>
</comment>
<dbReference type="AlphaFoldDB" id="E1YKU3"/>
<organism evidence="12">
    <name type="scientific">uncultured Desulfobacterium sp</name>
    <dbReference type="NCBI Taxonomy" id="201089"/>
    <lineage>
        <taxon>Bacteria</taxon>
        <taxon>Pseudomonadati</taxon>
        <taxon>Thermodesulfobacteriota</taxon>
        <taxon>Desulfobacteria</taxon>
        <taxon>Desulfobacterales</taxon>
        <taxon>Desulfobacteriaceae</taxon>
        <taxon>Desulfobacterium</taxon>
        <taxon>environmental samples</taxon>
    </lineage>
</organism>
<keyword evidence="6 7" id="KW-0238">DNA-binding</keyword>
<feature type="region of interest" description="Domain IV, binds dsDNA" evidence="7">
    <location>
        <begin position="333"/>
        <end position="453"/>
    </location>
</feature>
<dbReference type="InterPro" id="IPR001957">
    <property type="entry name" value="Chromosome_initiator_DnaA"/>
</dbReference>
<dbReference type="InterPro" id="IPR010921">
    <property type="entry name" value="Trp_repressor/repl_initiator"/>
</dbReference>
<dbReference type="GO" id="GO:0005524">
    <property type="term" value="F:ATP binding"/>
    <property type="evidence" value="ECO:0007669"/>
    <property type="project" value="UniProtKB-UniRule"/>
</dbReference>
<accession>E1YKU3</accession>
<dbReference type="HAMAP" id="MF_00377">
    <property type="entry name" value="DnaA_bact"/>
    <property type="match status" value="1"/>
</dbReference>
<dbReference type="SUPFAM" id="SSF52540">
    <property type="entry name" value="P-loop containing nucleoside triphosphate hydrolases"/>
    <property type="match status" value="1"/>
</dbReference>
<evidence type="ECO:0000256" key="9">
    <source>
        <dbReference type="RuleBase" id="RU000577"/>
    </source>
</evidence>
<dbReference type="GO" id="GO:0005737">
    <property type="term" value="C:cytoplasm"/>
    <property type="evidence" value="ECO:0007669"/>
    <property type="project" value="UniProtKB-SubCell"/>
</dbReference>
<dbReference type="GO" id="GO:0003688">
    <property type="term" value="F:DNA replication origin binding"/>
    <property type="evidence" value="ECO:0007669"/>
    <property type="project" value="UniProtKB-UniRule"/>
</dbReference>
<comment type="domain">
    <text evidence="7">Domain I is involved in oligomerization and binding regulators, domain II is flexibile and of varying length in different bacteria, domain III forms the AAA+ region, while domain IV binds dsDNA.</text>
</comment>
<dbReference type="Gene3D" id="3.40.50.300">
    <property type="entry name" value="P-loop containing nucleotide triphosphate hydrolases"/>
    <property type="match status" value="1"/>
</dbReference>
<dbReference type="InterPro" id="IPR038454">
    <property type="entry name" value="DnaA_N_sf"/>
</dbReference>
<keyword evidence="1 7" id="KW-0963">Cytoplasm</keyword>
<evidence type="ECO:0000256" key="3">
    <source>
        <dbReference type="ARBA" id="ARBA00022741"/>
    </source>
</evidence>
<dbReference type="Gene3D" id="3.30.300.180">
    <property type="match status" value="1"/>
</dbReference>
<feature type="binding site" evidence="7">
    <location>
        <position position="162"/>
    </location>
    <ligand>
        <name>ATP</name>
        <dbReference type="ChEBI" id="CHEBI:30616"/>
    </ligand>
</feature>
<keyword evidence="4 7" id="KW-0067">ATP-binding</keyword>
<evidence type="ECO:0000259" key="11">
    <source>
        <dbReference type="SMART" id="SM00760"/>
    </source>
</evidence>
<feature type="binding site" evidence="7">
    <location>
        <position position="159"/>
    </location>
    <ligand>
        <name>ATP</name>
        <dbReference type="ChEBI" id="CHEBI:30616"/>
    </ligand>
</feature>
<dbReference type="SUPFAM" id="SSF48295">
    <property type="entry name" value="TrpR-like"/>
    <property type="match status" value="1"/>
</dbReference>
<gene>
    <name evidence="7" type="primary">dnaA</name>
    <name evidence="12" type="ORF">N47_E42380</name>
</gene>
<dbReference type="CDD" id="cd06571">
    <property type="entry name" value="Bac_DnaA_C"/>
    <property type="match status" value="1"/>
</dbReference>
<evidence type="ECO:0000256" key="4">
    <source>
        <dbReference type="ARBA" id="ARBA00022840"/>
    </source>
</evidence>
<dbReference type="GO" id="GO:0006275">
    <property type="term" value="P:regulation of DNA replication"/>
    <property type="evidence" value="ECO:0007669"/>
    <property type="project" value="UniProtKB-UniRule"/>
</dbReference>
<keyword evidence="2 7" id="KW-0235">DNA replication</keyword>
<evidence type="ECO:0000256" key="1">
    <source>
        <dbReference type="ARBA" id="ARBA00022490"/>
    </source>
</evidence>
<dbReference type="PANTHER" id="PTHR30050">
    <property type="entry name" value="CHROMOSOMAL REPLICATION INITIATOR PROTEIN DNAA"/>
    <property type="match status" value="1"/>
</dbReference>
<dbReference type="Gene3D" id="1.10.8.60">
    <property type="match status" value="1"/>
</dbReference>
<feature type="binding site" evidence="7">
    <location>
        <position position="163"/>
    </location>
    <ligand>
        <name>ATP</name>
        <dbReference type="ChEBI" id="CHEBI:30616"/>
    </ligand>
</feature>
<dbReference type="GO" id="GO:0006270">
    <property type="term" value="P:DNA replication initiation"/>
    <property type="evidence" value="ECO:0007669"/>
    <property type="project" value="UniProtKB-UniRule"/>
</dbReference>
<dbReference type="Pfam" id="PF08299">
    <property type="entry name" value="Bac_DnaA_C"/>
    <property type="match status" value="1"/>
</dbReference>
<dbReference type="InterPro" id="IPR013317">
    <property type="entry name" value="DnaA_dom"/>
</dbReference>
<feature type="region of interest" description="Domain I, interacts with DnaA modulators" evidence="7">
    <location>
        <begin position="1"/>
        <end position="90"/>
    </location>
</feature>
<protein>
    <recommendedName>
        <fullName evidence="7 8">Chromosomal replication initiator protein DnaA</fullName>
    </recommendedName>
</protein>
<dbReference type="Pfam" id="PF11638">
    <property type="entry name" value="DnaA_N"/>
    <property type="match status" value="1"/>
</dbReference>
<keyword evidence="5 7" id="KW-0446">Lipid-binding</keyword>
<reference evidence="12" key="1">
    <citation type="journal article" date="2011" name="Environ. Microbiol.">
        <title>Genomic insights into the metabolic potential of the polycyclic aromatic hydrocarbon degrading sulfate-reducing Deltaproteobacterium N47.</title>
        <authorList>
            <person name="Bergmann F."/>
            <person name="Selesi D."/>
            <person name="Weinmaier T."/>
            <person name="Tischler P."/>
            <person name="Rattei T."/>
            <person name="Meckenstock R.U."/>
        </authorList>
    </citation>
    <scope>NUCLEOTIDE SEQUENCE</scope>
</reference>
<dbReference type="PANTHER" id="PTHR30050:SF2">
    <property type="entry name" value="CHROMOSOMAL REPLICATION INITIATOR PROTEIN DNAA"/>
    <property type="match status" value="1"/>
</dbReference>
<dbReference type="InterPro" id="IPR020591">
    <property type="entry name" value="Chromosome_initiator_DnaA-like"/>
</dbReference>
<dbReference type="SMART" id="SM00760">
    <property type="entry name" value="Bac_DnaA_C"/>
    <property type="match status" value="1"/>
</dbReference>
<dbReference type="NCBIfam" id="TIGR00362">
    <property type="entry name" value="DnaA"/>
    <property type="match status" value="1"/>
</dbReference>
<evidence type="ECO:0000256" key="7">
    <source>
        <dbReference type="HAMAP-Rule" id="MF_00377"/>
    </source>
</evidence>
<evidence type="ECO:0000256" key="8">
    <source>
        <dbReference type="NCBIfam" id="TIGR00362"/>
    </source>
</evidence>
<evidence type="ECO:0000256" key="6">
    <source>
        <dbReference type="ARBA" id="ARBA00023125"/>
    </source>
</evidence>